<dbReference type="EMBL" id="UGPZ01000001">
    <property type="protein sequence ID" value="STY88597.1"/>
    <property type="molecule type" value="Genomic_DNA"/>
</dbReference>
<gene>
    <name evidence="1" type="ORF">NCTC9426_00035</name>
</gene>
<protein>
    <recommendedName>
        <fullName evidence="3">CDI immunity protein domain-containing protein</fullName>
    </recommendedName>
</protein>
<evidence type="ECO:0008006" key="3">
    <source>
        <dbReference type="Google" id="ProtNLM"/>
    </source>
</evidence>
<dbReference type="Proteomes" id="UP000254133">
    <property type="component" value="Unassembled WGS sequence"/>
</dbReference>
<name>A0A378PTG2_MORBO</name>
<evidence type="ECO:0000313" key="1">
    <source>
        <dbReference type="EMBL" id="STY88597.1"/>
    </source>
</evidence>
<proteinExistence type="predicted"/>
<organism evidence="1 2">
    <name type="scientific">Moraxella bovis</name>
    <dbReference type="NCBI Taxonomy" id="476"/>
    <lineage>
        <taxon>Bacteria</taxon>
        <taxon>Pseudomonadati</taxon>
        <taxon>Pseudomonadota</taxon>
        <taxon>Gammaproteobacteria</taxon>
        <taxon>Moraxellales</taxon>
        <taxon>Moraxellaceae</taxon>
        <taxon>Moraxella</taxon>
    </lineage>
</organism>
<dbReference type="AlphaFoldDB" id="A0A378PTG2"/>
<dbReference type="RefSeq" id="WP_115368551.1">
    <property type="nucleotide sequence ID" value="NZ_UGPZ01000001.1"/>
</dbReference>
<accession>A0A378PTG2</accession>
<evidence type="ECO:0000313" key="2">
    <source>
        <dbReference type="Proteomes" id="UP000254133"/>
    </source>
</evidence>
<reference evidence="1 2" key="1">
    <citation type="submission" date="2018-06" db="EMBL/GenBank/DDBJ databases">
        <authorList>
            <consortium name="Pathogen Informatics"/>
            <person name="Doyle S."/>
        </authorList>
    </citation>
    <scope>NUCLEOTIDE SEQUENCE [LARGE SCALE GENOMIC DNA]</scope>
    <source>
        <strain evidence="1 2">NCTC9426</strain>
    </source>
</reference>
<sequence>MSELEYRLREFLKANGFFDFELILSEMYKKNLMSFVSFVHQISEGYGLITSEETGFGLENDYDFPDEFSSIDFFIGGCESSSMSFLEFIGALEGLCDIYIFFHPEDNDIIKKHLNAIRLKYQNF</sequence>